<name>A0A0F9WZE3_TRIHA</name>
<organism evidence="2 3">
    <name type="scientific">Trichoderma harzianum</name>
    <name type="common">Hypocrea lixii</name>
    <dbReference type="NCBI Taxonomy" id="5544"/>
    <lineage>
        <taxon>Eukaryota</taxon>
        <taxon>Fungi</taxon>
        <taxon>Dikarya</taxon>
        <taxon>Ascomycota</taxon>
        <taxon>Pezizomycotina</taxon>
        <taxon>Sordariomycetes</taxon>
        <taxon>Hypocreomycetidae</taxon>
        <taxon>Hypocreales</taxon>
        <taxon>Hypocreaceae</taxon>
        <taxon>Trichoderma</taxon>
    </lineage>
</organism>
<dbReference type="OMA" id="SMTPWHC"/>
<dbReference type="OrthoDB" id="429813at2759"/>
<evidence type="ECO:0000313" key="2">
    <source>
        <dbReference type="EMBL" id="KKO98475.1"/>
    </source>
</evidence>
<dbReference type="AlphaFoldDB" id="A0A0F9WZE3"/>
<dbReference type="PANTHER" id="PTHR37285">
    <property type="entry name" value="SPORE WALL MATURATION PROTEIN DIT1"/>
    <property type="match status" value="1"/>
</dbReference>
<sequence length="488" mass="54460">MSILASKTIAINIVDVQDGHGFAVEPQLGDFNRLALLEAQVKELTQWKRSISPAITSVSSSVSDSGSDSDTPSSELSLDTKELLPPPVSTGDVVKPSKAAARNNLPAKKPDMDMTSRILTIIQGYGHNEENAEGEQWLGRAKFVPRVQKHVDSNVPIELVLPAFPWKSVNKVEKVLGALPDLGEELALGRLQNLCEDIQEIYAPGAYVTITSDGLVYSDLVGISSEEVFEYGLNLRRMAEAKGYDRLKFMRIMNLVGVSDSIQMTKEEYVSRVDESRRMLVEKYMPKGFDAREAIANDPDINLTYCGYIIFLNKDLRYSPVTANVTTKGEYKRTVKRVASDMITRGKAFAAAIDDNFPEHVRLSIHRSTGTNKLSFPLIPQPSHFSMTPWHCCLAVTSKGQFRTAHAIELRESFDVIEQNGRPYYYRDRSDVWKWDVPVEFEVFYPRGLYIRAKTTEGEAAPKIGPNELAKIKQLSKGFSPVIPMGFA</sequence>
<evidence type="ECO:0000256" key="1">
    <source>
        <dbReference type="SAM" id="MobiDB-lite"/>
    </source>
</evidence>
<dbReference type="Proteomes" id="UP000034112">
    <property type="component" value="Unassembled WGS sequence"/>
</dbReference>
<feature type="compositionally biased region" description="Low complexity" evidence="1">
    <location>
        <begin position="58"/>
        <end position="77"/>
    </location>
</feature>
<comment type="caution">
    <text evidence="2">The sequence shown here is derived from an EMBL/GenBank/DDBJ whole genome shotgun (WGS) entry which is preliminary data.</text>
</comment>
<dbReference type="PANTHER" id="PTHR37285:SF5">
    <property type="entry name" value="SPORE WALL MATURATION PROTEIN DIT1"/>
    <property type="match status" value="1"/>
</dbReference>
<protein>
    <submittedName>
        <fullName evidence="2">Glutamyl-tRNA(Gln) amidotransferase</fullName>
    </submittedName>
</protein>
<gene>
    <name evidence="2" type="ORF">THAR02_09425</name>
</gene>
<evidence type="ECO:0000313" key="3">
    <source>
        <dbReference type="Proteomes" id="UP000034112"/>
    </source>
</evidence>
<dbReference type="Pfam" id="PF05141">
    <property type="entry name" value="DIT1_PvcA"/>
    <property type="match status" value="1"/>
</dbReference>
<proteinExistence type="predicted"/>
<keyword evidence="2" id="KW-0808">Transferase</keyword>
<reference evidence="3" key="1">
    <citation type="journal article" date="2015" name="Genome Announc.">
        <title>Draft whole-genome sequence of the biocontrol agent Trichoderma harzianum T6776.</title>
        <authorList>
            <person name="Baroncelli R."/>
            <person name="Piaggeschi G."/>
            <person name="Fiorini L."/>
            <person name="Bertolini E."/>
            <person name="Zapparata A."/>
            <person name="Pe M.E."/>
            <person name="Sarrocco S."/>
            <person name="Vannacci G."/>
        </authorList>
    </citation>
    <scope>NUCLEOTIDE SEQUENCE [LARGE SCALE GENOMIC DNA]</scope>
    <source>
        <strain evidence="3">T6776</strain>
    </source>
</reference>
<accession>A0A0F9WZE3</accession>
<dbReference type="GO" id="GO:0016740">
    <property type="term" value="F:transferase activity"/>
    <property type="evidence" value="ECO:0007669"/>
    <property type="project" value="UniProtKB-KW"/>
</dbReference>
<feature type="region of interest" description="Disordered" evidence="1">
    <location>
        <begin position="58"/>
        <end position="90"/>
    </location>
</feature>
<dbReference type="InterPro" id="IPR007817">
    <property type="entry name" value="Isocyanide_synthase_DIT1"/>
</dbReference>
<dbReference type="EMBL" id="JOKZ01000416">
    <property type="protein sequence ID" value="KKO98475.1"/>
    <property type="molecule type" value="Genomic_DNA"/>
</dbReference>